<dbReference type="GO" id="GO:0016491">
    <property type="term" value="F:oxidoreductase activity"/>
    <property type="evidence" value="ECO:0007669"/>
    <property type="project" value="UniProtKB-KW"/>
</dbReference>
<feature type="chain" id="PRO_5003685105" evidence="4">
    <location>
        <begin position="34"/>
        <end position="536"/>
    </location>
</feature>
<dbReference type="EMBL" id="CP003379">
    <property type="protein sequence ID" value="AFL89028.1"/>
    <property type="molecule type" value="Genomic_DNA"/>
</dbReference>
<dbReference type="STRING" id="926566.Terro_2792"/>
<keyword evidence="4" id="KW-0732">Signal</keyword>
<dbReference type="InterPro" id="IPR002372">
    <property type="entry name" value="PQQ_rpt_dom"/>
</dbReference>
<dbReference type="InterPro" id="IPR018391">
    <property type="entry name" value="PQQ_b-propeller_rpt"/>
</dbReference>
<dbReference type="Pfam" id="PF13360">
    <property type="entry name" value="PQQ_2"/>
    <property type="match status" value="1"/>
</dbReference>
<dbReference type="AlphaFoldDB" id="I3ZIG0"/>
<evidence type="ECO:0000256" key="4">
    <source>
        <dbReference type="SAM" id="SignalP"/>
    </source>
</evidence>
<sequence>MTLMKAGFSMTFLHSVRAFALAAVAVTSVSATAQGVTDAILKNPPRDSWPGFHGDYSGQRHSPLTEISPANVSQMTLAWTFQTGLGGGGNTMKSTPILVDGVLYFTMPDHVWAVDARTGHTIWHYAAPPNKAFHIGQRGVSMLKDKLYYMTSDAHVEALDAKTGKVLWDVMVADSNKGQWSTMSPLIVGNHVMVGASGDFDNLQGFLRSLDPETGKTQWQWDATPPVGTPKMTSGGNIWMTGTYDPEQNLMFWGTGNPTPVLNGTVRPGDNLYTCSIVALDPETGKLKWAFQPSPHDTHDWDAVEIPVLADVTVEGKPRKVLMQASRNGHFFVIDRVTGKSILTTTFGPVNWTLGIDKEGRPIPNPAKEPAQDGRLIAPDEGGLTNYRSPSFDPKTGLFIVSASPSYSLYFAKPADGTYGWAGADYSLWSKGELIAIDYRTGKPRWTHPLGRRAGSGVMTTASGLTFSGDASGNFLALDTATGKTLWHAGTGGNIASTPITYELDGHQVVLLSSGSILYAFTLPEHHAAAVKTAKK</sequence>
<keyword evidence="8" id="KW-1185">Reference proteome</keyword>
<dbReference type="PANTHER" id="PTHR32303">
    <property type="entry name" value="QUINOPROTEIN ALCOHOL DEHYDROGENASE (CYTOCHROME C)"/>
    <property type="match status" value="1"/>
</dbReference>
<evidence type="ECO:0000256" key="2">
    <source>
        <dbReference type="ARBA" id="ARBA00008156"/>
    </source>
</evidence>
<evidence type="ECO:0000313" key="8">
    <source>
        <dbReference type="Proteomes" id="UP000006056"/>
    </source>
</evidence>
<dbReference type="InterPro" id="IPR011047">
    <property type="entry name" value="Quinoprotein_ADH-like_sf"/>
</dbReference>
<dbReference type="HOGENOM" id="CLU_018478_0_2_0"/>
<dbReference type="Proteomes" id="UP000006056">
    <property type="component" value="Chromosome"/>
</dbReference>
<feature type="domain" description="Pyrrolo-quinoline quinone repeat" evidence="5">
    <location>
        <begin position="49"/>
        <end position="346"/>
    </location>
</feature>
<dbReference type="NCBIfam" id="TIGR04528">
    <property type="entry name" value="acido_non_PQQ"/>
    <property type="match status" value="1"/>
</dbReference>
<dbReference type="Gene3D" id="2.140.10.10">
    <property type="entry name" value="Quinoprotein alcohol dehydrogenase-like superfamily"/>
    <property type="match status" value="1"/>
</dbReference>
<dbReference type="InterPro" id="IPR030939">
    <property type="entry name" value="Acido_non_PQQ"/>
</dbReference>
<evidence type="ECO:0000259" key="6">
    <source>
        <dbReference type="Pfam" id="PF13360"/>
    </source>
</evidence>
<reference evidence="7 8" key="1">
    <citation type="submission" date="2012-06" db="EMBL/GenBank/DDBJ databases">
        <title>Complete genome of Terriglobus roseus DSM 18391.</title>
        <authorList>
            <consortium name="US DOE Joint Genome Institute (JGI-PGF)"/>
            <person name="Lucas S."/>
            <person name="Copeland A."/>
            <person name="Lapidus A."/>
            <person name="Glavina del Rio T."/>
            <person name="Dalin E."/>
            <person name="Tice H."/>
            <person name="Bruce D."/>
            <person name="Goodwin L."/>
            <person name="Pitluck S."/>
            <person name="Peters L."/>
            <person name="Mikhailova N."/>
            <person name="Munk A.C.C."/>
            <person name="Kyrpides N."/>
            <person name="Mavromatis K."/>
            <person name="Ivanova N."/>
            <person name="Brettin T."/>
            <person name="Detter J.C."/>
            <person name="Han C."/>
            <person name="Larimer F."/>
            <person name="Land M."/>
            <person name="Hauser L."/>
            <person name="Markowitz V."/>
            <person name="Cheng J.-F."/>
            <person name="Hugenholtz P."/>
            <person name="Woyke T."/>
            <person name="Wu D."/>
            <person name="Brambilla E."/>
            <person name="Klenk H.-P."/>
            <person name="Eisen J.A."/>
        </authorList>
    </citation>
    <scope>NUCLEOTIDE SEQUENCE [LARGE SCALE GENOMIC DNA]</scope>
    <source>
        <strain evidence="8">DSM 18391 / NRRL B-41598 / KBS 63</strain>
    </source>
</reference>
<evidence type="ECO:0000259" key="5">
    <source>
        <dbReference type="Pfam" id="PF01011"/>
    </source>
</evidence>
<organism evidence="7 8">
    <name type="scientific">Terriglobus roseus (strain DSM 18391 / NRRL B-41598 / KBS 63)</name>
    <dbReference type="NCBI Taxonomy" id="926566"/>
    <lineage>
        <taxon>Bacteria</taxon>
        <taxon>Pseudomonadati</taxon>
        <taxon>Acidobacteriota</taxon>
        <taxon>Terriglobia</taxon>
        <taxon>Terriglobales</taxon>
        <taxon>Acidobacteriaceae</taxon>
        <taxon>Terriglobus</taxon>
    </lineage>
</organism>
<dbReference type="SUPFAM" id="SSF50998">
    <property type="entry name" value="Quinoprotein alcohol dehydrogenase-like"/>
    <property type="match status" value="1"/>
</dbReference>
<evidence type="ECO:0000256" key="3">
    <source>
        <dbReference type="ARBA" id="ARBA00023002"/>
    </source>
</evidence>
<feature type="domain" description="Pyrrolo-quinoline quinone repeat" evidence="6">
    <location>
        <begin position="431"/>
        <end position="521"/>
    </location>
</feature>
<dbReference type="PATRIC" id="fig|926566.3.peg.2777"/>
<evidence type="ECO:0000313" key="7">
    <source>
        <dbReference type="EMBL" id="AFL89028.1"/>
    </source>
</evidence>
<feature type="signal peptide" evidence="4">
    <location>
        <begin position="1"/>
        <end position="33"/>
    </location>
</feature>
<proteinExistence type="inferred from homology"/>
<dbReference type="RefSeq" id="WP_014786292.1">
    <property type="nucleotide sequence ID" value="NC_018014.1"/>
</dbReference>
<keyword evidence="3" id="KW-0560">Oxidoreductase</keyword>
<dbReference type="KEGG" id="trs:Terro_2792"/>
<protein>
    <submittedName>
        <fullName evidence="7">Glucose dehydrogenase</fullName>
    </submittedName>
</protein>
<dbReference type="SMART" id="SM00564">
    <property type="entry name" value="PQQ"/>
    <property type="match status" value="6"/>
</dbReference>
<comment type="similarity">
    <text evidence="2">Belongs to the bacterial PQQ dehydrogenase family.</text>
</comment>
<gene>
    <name evidence="7" type="ordered locus">Terro_2792</name>
</gene>
<dbReference type="Pfam" id="PF01011">
    <property type="entry name" value="PQQ"/>
    <property type="match status" value="1"/>
</dbReference>
<name>I3ZIG0_TERRK</name>
<comment type="cofactor">
    <cofactor evidence="1">
        <name>pyrroloquinoline quinone</name>
        <dbReference type="ChEBI" id="CHEBI:58442"/>
    </cofactor>
</comment>
<dbReference type="eggNOG" id="COG4993">
    <property type="taxonomic scope" value="Bacteria"/>
</dbReference>
<evidence type="ECO:0000256" key="1">
    <source>
        <dbReference type="ARBA" id="ARBA00001931"/>
    </source>
</evidence>
<accession>I3ZIG0</accession>